<sequence length="229" mass="24502">MRRFLQSATPASSSKRQALDRPAQPWACAVCTFLHKGVRAELLWVTGSNAFSALMQGARQAARVLHCTLLPAKGELGWRVSWATSNPGAEAGWSEELTLRFGAGAASARVRLHAPPLSQTRPPPPPLLLPGAAASAPISPLLSLLKSALQKSVRRGLVAEAVALAAALLSVADEHGQRVGEGELLRRLPIIFVEDDALPHAGYLPPLCWLMAAHPKGRDHSRVARRPLE</sequence>
<keyword evidence="2" id="KW-1185">Reference proteome</keyword>
<accession>A0A0D3JUH5</accession>
<dbReference type="AlphaFoldDB" id="A0A0D3JUH5"/>
<evidence type="ECO:0000313" key="1">
    <source>
        <dbReference type="EnsemblProtists" id="EOD27160"/>
    </source>
</evidence>
<dbReference type="PaxDb" id="2903-EOD27160"/>
<evidence type="ECO:0000313" key="2">
    <source>
        <dbReference type="Proteomes" id="UP000013827"/>
    </source>
</evidence>
<dbReference type="GeneID" id="17272706"/>
<dbReference type="HOGENOM" id="CLU_105643_0_0_1"/>
<reference evidence="1" key="2">
    <citation type="submission" date="2024-10" db="UniProtKB">
        <authorList>
            <consortium name="EnsemblProtists"/>
        </authorList>
    </citation>
    <scope>IDENTIFICATION</scope>
</reference>
<organism evidence="1 2">
    <name type="scientific">Emiliania huxleyi (strain CCMP1516)</name>
    <dbReference type="NCBI Taxonomy" id="280463"/>
    <lineage>
        <taxon>Eukaryota</taxon>
        <taxon>Haptista</taxon>
        <taxon>Haptophyta</taxon>
        <taxon>Prymnesiophyceae</taxon>
        <taxon>Isochrysidales</taxon>
        <taxon>Noelaerhabdaceae</taxon>
        <taxon>Emiliania</taxon>
    </lineage>
</organism>
<proteinExistence type="predicted"/>
<dbReference type="EnsemblProtists" id="EOD27160">
    <property type="protein sequence ID" value="EOD27160"/>
    <property type="gene ID" value="EMIHUDRAFT_450176"/>
</dbReference>
<dbReference type="KEGG" id="ehx:EMIHUDRAFT_450176"/>
<protein>
    <submittedName>
        <fullName evidence="1">Uncharacterized protein</fullName>
    </submittedName>
</protein>
<name>A0A0D3JUH5_EMIH1</name>
<dbReference type="RefSeq" id="XP_005779589.1">
    <property type="nucleotide sequence ID" value="XM_005779532.1"/>
</dbReference>
<reference evidence="2" key="1">
    <citation type="journal article" date="2013" name="Nature">
        <title>Pan genome of the phytoplankton Emiliania underpins its global distribution.</title>
        <authorList>
            <person name="Read B.A."/>
            <person name="Kegel J."/>
            <person name="Klute M.J."/>
            <person name="Kuo A."/>
            <person name="Lefebvre S.C."/>
            <person name="Maumus F."/>
            <person name="Mayer C."/>
            <person name="Miller J."/>
            <person name="Monier A."/>
            <person name="Salamov A."/>
            <person name="Young J."/>
            <person name="Aguilar M."/>
            <person name="Claverie J.M."/>
            <person name="Frickenhaus S."/>
            <person name="Gonzalez K."/>
            <person name="Herman E.K."/>
            <person name="Lin Y.C."/>
            <person name="Napier J."/>
            <person name="Ogata H."/>
            <person name="Sarno A.F."/>
            <person name="Shmutz J."/>
            <person name="Schroeder D."/>
            <person name="de Vargas C."/>
            <person name="Verret F."/>
            <person name="von Dassow P."/>
            <person name="Valentin K."/>
            <person name="Van de Peer Y."/>
            <person name="Wheeler G."/>
            <person name="Dacks J.B."/>
            <person name="Delwiche C.F."/>
            <person name="Dyhrman S.T."/>
            <person name="Glockner G."/>
            <person name="John U."/>
            <person name="Richards T."/>
            <person name="Worden A.Z."/>
            <person name="Zhang X."/>
            <person name="Grigoriev I.V."/>
            <person name="Allen A.E."/>
            <person name="Bidle K."/>
            <person name="Borodovsky M."/>
            <person name="Bowler C."/>
            <person name="Brownlee C."/>
            <person name="Cock J.M."/>
            <person name="Elias M."/>
            <person name="Gladyshev V.N."/>
            <person name="Groth M."/>
            <person name="Guda C."/>
            <person name="Hadaegh A."/>
            <person name="Iglesias-Rodriguez M.D."/>
            <person name="Jenkins J."/>
            <person name="Jones B.M."/>
            <person name="Lawson T."/>
            <person name="Leese F."/>
            <person name="Lindquist E."/>
            <person name="Lobanov A."/>
            <person name="Lomsadze A."/>
            <person name="Malik S.B."/>
            <person name="Marsh M.E."/>
            <person name="Mackinder L."/>
            <person name="Mock T."/>
            <person name="Mueller-Roeber B."/>
            <person name="Pagarete A."/>
            <person name="Parker M."/>
            <person name="Probert I."/>
            <person name="Quesneville H."/>
            <person name="Raines C."/>
            <person name="Rensing S.A."/>
            <person name="Riano-Pachon D.M."/>
            <person name="Richier S."/>
            <person name="Rokitta S."/>
            <person name="Shiraiwa Y."/>
            <person name="Soanes D.M."/>
            <person name="van der Giezen M."/>
            <person name="Wahlund T.M."/>
            <person name="Williams B."/>
            <person name="Wilson W."/>
            <person name="Wolfe G."/>
            <person name="Wurch L.L."/>
        </authorList>
    </citation>
    <scope>NUCLEOTIDE SEQUENCE</scope>
</reference>
<dbReference type="Proteomes" id="UP000013827">
    <property type="component" value="Unassembled WGS sequence"/>
</dbReference>